<name>C4LHQ7_CORK4</name>
<dbReference type="AlphaFoldDB" id="C4LHQ7"/>
<dbReference type="STRING" id="645127.ckrop_0597"/>
<dbReference type="EMBL" id="CP001620">
    <property type="protein sequence ID" value="ACR17362.1"/>
    <property type="molecule type" value="Genomic_DNA"/>
</dbReference>
<proteinExistence type="predicted"/>
<accession>C4LHQ7</accession>
<protein>
    <submittedName>
        <fullName evidence="1">Uncharacterized protein</fullName>
    </submittedName>
</protein>
<dbReference type="Proteomes" id="UP000001473">
    <property type="component" value="Chromosome"/>
</dbReference>
<gene>
    <name evidence="1" type="ordered locus">ckrop_0597</name>
</gene>
<dbReference type="HOGENOM" id="CLU_2421935_0_0_11"/>
<evidence type="ECO:0000313" key="2">
    <source>
        <dbReference type="Proteomes" id="UP000001473"/>
    </source>
</evidence>
<reference evidence="1 2" key="1">
    <citation type="journal article" date="2008" name="J. Biotechnol.">
        <title>Ultrafast pyrosequencing of Corynebacterium kroppenstedtii DSM44385 revealed insights into the physiology of a lipophilic corynebacterium that lacks mycolic acids.</title>
        <authorList>
            <person name="Tauch A."/>
            <person name="Schneider J."/>
            <person name="Szczepanowski R."/>
            <person name="Tilker A."/>
            <person name="Viehoever P."/>
            <person name="Gartemann K.-H."/>
            <person name="Arnold W."/>
            <person name="Blom J."/>
            <person name="Brinkrolf K."/>
            <person name="Brune I."/>
            <person name="Goetker S."/>
            <person name="Weisshaar B."/>
            <person name="Goesmann A."/>
            <person name="Droege M."/>
            <person name="Puehler A."/>
        </authorList>
    </citation>
    <scope>NUCLEOTIDE SEQUENCE [LARGE SCALE GENOMIC DNA]</scope>
    <source>
        <strain evidence="2">DSM 44385 / JCM 11950 / CIP 105744 / CCUG 35717</strain>
    </source>
</reference>
<organism evidence="1 2">
    <name type="scientific">Corynebacterium kroppenstedtii (strain DSM 44385 / JCM 11950 / CIP 105744 / CCUG 35717)</name>
    <dbReference type="NCBI Taxonomy" id="645127"/>
    <lineage>
        <taxon>Bacteria</taxon>
        <taxon>Bacillati</taxon>
        <taxon>Actinomycetota</taxon>
        <taxon>Actinomycetes</taxon>
        <taxon>Mycobacteriales</taxon>
        <taxon>Corynebacteriaceae</taxon>
        <taxon>Corynebacterium</taxon>
    </lineage>
</organism>
<evidence type="ECO:0000313" key="1">
    <source>
        <dbReference type="EMBL" id="ACR17362.1"/>
    </source>
</evidence>
<keyword evidence="2" id="KW-1185">Reference proteome</keyword>
<dbReference type="KEGG" id="ckp:ckrop_0597"/>
<sequence>MCADKHSSEMLAEKINSFYTIATTIKTLWILVELLAKSWGSRVAYPTGFHLPLTIVVVGSLLSSVTSTKSLSGVSSVRCLKWMSSIRYHVA</sequence>